<evidence type="ECO:0000313" key="1">
    <source>
        <dbReference type="EMBL" id="CAE0819104.1"/>
    </source>
</evidence>
<name>A0A7S4FY87_9EUGL</name>
<organism evidence="1">
    <name type="scientific">Eutreptiella gymnastica</name>
    <dbReference type="NCBI Taxonomy" id="73025"/>
    <lineage>
        <taxon>Eukaryota</taxon>
        <taxon>Discoba</taxon>
        <taxon>Euglenozoa</taxon>
        <taxon>Euglenida</taxon>
        <taxon>Spirocuta</taxon>
        <taxon>Euglenophyceae</taxon>
        <taxon>Eutreptiales</taxon>
        <taxon>Eutreptiaceae</taxon>
        <taxon>Eutreptiella</taxon>
    </lineage>
</organism>
<dbReference type="EMBL" id="HBJA01086823">
    <property type="protein sequence ID" value="CAE0819104.1"/>
    <property type="molecule type" value="Transcribed_RNA"/>
</dbReference>
<dbReference type="AlphaFoldDB" id="A0A7S4FY87"/>
<reference evidence="1" key="1">
    <citation type="submission" date="2021-01" db="EMBL/GenBank/DDBJ databases">
        <authorList>
            <person name="Corre E."/>
            <person name="Pelletier E."/>
            <person name="Niang G."/>
            <person name="Scheremetjew M."/>
            <person name="Finn R."/>
            <person name="Kale V."/>
            <person name="Holt S."/>
            <person name="Cochrane G."/>
            <person name="Meng A."/>
            <person name="Brown T."/>
            <person name="Cohen L."/>
        </authorList>
    </citation>
    <scope>NUCLEOTIDE SEQUENCE</scope>
    <source>
        <strain evidence="1">CCMP1594</strain>
    </source>
</reference>
<accession>A0A7S4FY87</accession>
<sequence>MAMTDAARPDWHSAPSTCRLLQHNVVGGGWALQMPLRPAATHRMQHFQGQPFAFCNSRPCIEFFAEVPSEAAAPPVTGAQACLSTTTPCVPYHGSACARGMGGRCKEVNKIGRVMCLEITLGIADDG</sequence>
<gene>
    <name evidence="1" type="ORF">EGYM00163_LOCUS30273</name>
</gene>
<protein>
    <submittedName>
        <fullName evidence="1">Uncharacterized protein</fullName>
    </submittedName>
</protein>
<proteinExistence type="predicted"/>